<proteinExistence type="predicted"/>
<reference evidence="1" key="1">
    <citation type="journal article" date="2021" name="Environ. Microbiol.">
        <title>Gene family expansions and transcriptome signatures uncover fungal adaptations to wood decay.</title>
        <authorList>
            <person name="Hage H."/>
            <person name="Miyauchi S."/>
            <person name="Viragh M."/>
            <person name="Drula E."/>
            <person name="Min B."/>
            <person name="Chaduli D."/>
            <person name="Navarro D."/>
            <person name="Favel A."/>
            <person name="Norest M."/>
            <person name="Lesage-Meessen L."/>
            <person name="Balint B."/>
            <person name="Merenyi Z."/>
            <person name="de Eugenio L."/>
            <person name="Morin E."/>
            <person name="Martinez A.T."/>
            <person name="Baldrian P."/>
            <person name="Stursova M."/>
            <person name="Martinez M.J."/>
            <person name="Novotny C."/>
            <person name="Magnuson J.K."/>
            <person name="Spatafora J.W."/>
            <person name="Maurice S."/>
            <person name="Pangilinan J."/>
            <person name="Andreopoulos W."/>
            <person name="LaButti K."/>
            <person name="Hundley H."/>
            <person name="Na H."/>
            <person name="Kuo A."/>
            <person name="Barry K."/>
            <person name="Lipzen A."/>
            <person name="Henrissat B."/>
            <person name="Riley R."/>
            <person name="Ahrendt S."/>
            <person name="Nagy L.G."/>
            <person name="Grigoriev I.V."/>
            <person name="Martin F."/>
            <person name="Rosso M.N."/>
        </authorList>
    </citation>
    <scope>NUCLEOTIDE SEQUENCE</scope>
    <source>
        <strain evidence="1">CBS 384.51</strain>
    </source>
</reference>
<accession>A0ACB8U3F1</accession>
<protein>
    <submittedName>
        <fullName evidence="1">Uncharacterized protein</fullName>
    </submittedName>
</protein>
<gene>
    <name evidence="1" type="ORF">BDY19DRAFT_1041718</name>
</gene>
<sequence>MVQLSELTLVKATPAQELDSCKRTFVQWSRGMTMEEYVERDKVMAQQEHCADGKWTTWVLVPRHDPTTLNYLCSCETFRRVGAIARPEDTQARNVVSYGVASVFTPDQNRGLGYASHMMRLLHWVLAPVDVLPPFPPAWGAPPPDGPHDGQFSVLYSDVGSKFYHNCGPTPSAGSGWETVNPISTSWKVDVDDSFTKRGVDSNEWTLLTKEDACEIWEKDSWTMKDDIASTASTTGKLALTFLPTGGVGEFSIQRTMKFTPDLKPVLDKFWGVAHSQGDRGLPSPDAYATWTYEPGTKTIVLTRLRACSNNFPSLVEKLREISKSLDKDTIEAWNVPEHLREAAESAGGVTVLREEHLSAVKWYGPEEKEQLLWLFNEKFCWC</sequence>
<evidence type="ECO:0000313" key="1">
    <source>
        <dbReference type="EMBL" id="KAI0088857.1"/>
    </source>
</evidence>
<organism evidence="1 2">
    <name type="scientific">Irpex rosettiformis</name>
    <dbReference type="NCBI Taxonomy" id="378272"/>
    <lineage>
        <taxon>Eukaryota</taxon>
        <taxon>Fungi</taxon>
        <taxon>Dikarya</taxon>
        <taxon>Basidiomycota</taxon>
        <taxon>Agaricomycotina</taxon>
        <taxon>Agaricomycetes</taxon>
        <taxon>Polyporales</taxon>
        <taxon>Irpicaceae</taxon>
        <taxon>Irpex</taxon>
    </lineage>
</organism>
<name>A0ACB8U3F1_9APHY</name>
<comment type="caution">
    <text evidence="1">The sequence shown here is derived from an EMBL/GenBank/DDBJ whole genome shotgun (WGS) entry which is preliminary data.</text>
</comment>
<keyword evidence="2" id="KW-1185">Reference proteome</keyword>
<evidence type="ECO:0000313" key="2">
    <source>
        <dbReference type="Proteomes" id="UP001055072"/>
    </source>
</evidence>
<dbReference type="EMBL" id="MU274912">
    <property type="protein sequence ID" value="KAI0088857.1"/>
    <property type="molecule type" value="Genomic_DNA"/>
</dbReference>
<dbReference type="Proteomes" id="UP001055072">
    <property type="component" value="Unassembled WGS sequence"/>
</dbReference>